<dbReference type="InterPro" id="IPR050518">
    <property type="entry name" value="Rpo3/RPB3_RNA_Pol_subunit"/>
</dbReference>
<dbReference type="InterPro" id="IPR022842">
    <property type="entry name" value="RNAP_Rpo3/Rpb3/RPAC1"/>
</dbReference>
<dbReference type="HAMAP" id="MF_00320">
    <property type="entry name" value="RNApol_arch_Rpo3"/>
    <property type="match status" value="1"/>
</dbReference>
<keyword evidence="2" id="KW-0804">Transcription</keyword>
<feature type="domain" description="DNA-directed RNA polymerase RpoA/D/Rpb3-type" evidence="5">
    <location>
        <begin position="16"/>
        <end position="290"/>
    </location>
</feature>
<gene>
    <name evidence="6" type="ordered locus">Bathy14g02800</name>
</gene>
<sequence>MGNTPKIIIRDATSDFVKFTLSNTCLSVANAVRRVAIAEVPTVAIDLVEIVENSSVLCDEFIAHRLGLVPLVSDSASDYMLPSEYVGEDEAKINVHLNLAVKCSSDHTLDVTTNHLICADAKFLPVNFHPIDSDSNKQEPPGVLIVKLRKNQELVVKCIARKGIGKDHAKWSPVATAVYKCEPELYLNEELTNKLTDREKLELVNSCPIPILRLNQHTKSLEIERNDSYAYDDECIKKAEEFGKGKIVEIKAKEDTFNFFLEGTGVLRPGRIVLHTFKILLSKLDSIKVGLELIERES</sequence>
<evidence type="ECO:0000313" key="7">
    <source>
        <dbReference type="Proteomes" id="UP000198341"/>
    </source>
</evidence>
<dbReference type="InterPro" id="IPR011263">
    <property type="entry name" value="DNA-dir_RNA_pol_RpoA/D/Rpb3"/>
</dbReference>
<evidence type="ECO:0000256" key="3">
    <source>
        <dbReference type="ARBA" id="ARBA00025804"/>
    </source>
</evidence>
<dbReference type="Pfam" id="PF01000">
    <property type="entry name" value="RNA_pol_A_bac"/>
    <property type="match status" value="1"/>
</dbReference>
<dbReference type="GO" id="GO:0006366">
    <property type="term" value="P:transcription by RNA polymerase II"/>
    <property type="evidence" value="ECO:0007669"/>
    <property type="project" value="TreeGrafter"/>
</dbReference>
<dbReference type="Gene3D" id="3.30.1360.10">
    <property type="entry name" value="RNA polymerase, RBP11-like subunit"/>
    <property type="match status" value="1"/>
</dbReference>
<dbReference type="GO" id="GO:0003677">
    <property type="term" value="F:DNA binding"/>
    <property type="evidence" value="ECO:0007669"/>
    <property type="project" value="InterPro"/>
</dbReference>
<dbReference type="SMART" id="SM00662">
    <property type="entry name" value="RPOLD"/>
    <property type="match status" value="1"/>
</dbReference>
<dbReference type="GO" id="GO:0003899">
    <property type="term" value="F:DNA-directed RNA polymerase activity"/>
    <property type="evidence" value="ECO:0007669"/>
    <property type="project" value="InterPro"/>
</dbReference>
<dbReference type="Gene3D" id="2.170.120.12">
    <property type="entry name" value="DNA-directed RNA polymerase, insert domain"/>
    <property type="match status" value="1"/>
</dbReference>
<dbReference type="PANTHER" id="PTHR11800:SF2">
    <property type="entry name" value="DNA-DIRECTED RNA POLYMERASE II SUBUNIT RPB3"/>
    <property type="match status" value="1"/>
</dbReference>
<dbReference type="eggNOG" id="KOG1522">
    <property type="taxonomic scope" value="Eukaryota"/>
</dbReference>
<dbReference type="Proteomes" id="UP000198341">
    <property type="component" value="Chromosome 14"/>
</dbReference>
<dbReference type="KEGG" id="bpg:Bathy14g02800"/>
<reference evidence="6 7" key="1">
    <citation type="submission" date="2011-10" db="EMBL/GenBank/DDBJ databases">
        <authorList>
            <person name="Genoscope - CEA"/>
        </authorList>
    </citation>
    <scope>NUCLEOTIDE SEQUENCE [LARGE SCALE GENOMIC DNA]</scope>
    <source>
        <strain evidence="6 7">RCC 1105</strain>
    </source>
</reference>
<dbReference type="InterPro" id="IPR036603">
    <property type="entry name" value="RBP11-like"/>
</dbReference>
<dbReference type="PROSITE" id="PS00446">
    <property type="entry name" value="RNA_POL_D_30KD"/>
    <property type="match status" value="1"/>
</dbReference>
<evidence type="ECO:0000256" key="1">
    <source>
        <dbReference type="ARBA" id="ARBA00022478"/>
    </source>
</evidence>
<dbReference type="OrthoDB" id="270173at2759"/>
<dbReference type="PANTHER" id="PTHR11800">
    <property type="entry name" value="DNA-DIRECTED RNA POLYMERASE"/>
    <property type="match status" value="1"/>
</dbReference>
<dbReference type="SUPFAM" id="SSF56553">
    <property type="entry name" value="Insert subdomain of RNA polymerase alpha subunit"/>
    <property type="match status" value="1"/>
</dbReference>
<comment type="similarity">
    <text evidence="3">Belongs to the archaeal Rpo3/eukaryotic RPB3 RNA polymerase subunit family.</text>
</comment>
<name>K8ENH8_9CHLO</name>
<dbReference type="InterPro" id="IPR001514">
    <property type="entry name" value="DNA-dir_RNA_pol_30-40kDasu_CS"/>
</dbReference>
<dbReference type="AlphaFoldDB" id="K8ENH8"/>
<keyword evidence="7" id="KW-1185">Reference proteome</keyword>
<dbReference type="RefSeq" id="XP_007509325.1">
    <property type="nucleotide sequence ID" value="XM_007509263.1"/>
</dbReference>
<dbReference type="GO" id="GO:0046983">
    <property type="term" value="F:protein dimerization activity"/>
    <property type="evidence" value="ECO:0007669"/>
    <property type="project" value="InterPro"/>
</dbReference>
<dbReference type="SUPFAM" id="SSF55257">
    <property type="entry name" value="RBP11-like subunits of RNA polymerase"/>
    <property type="match status" value="1"/>
</dbReference>
<dbReference type="GO" id="GO:0005665">
    <property type="term" value="C:RNA polymerase II, core complex"/>
    <property type="evidence" value="ECO:0007669"/>
    <property type="project" value="TreeGrafter"/>
</dbReference>
<dbReference type="GeneID" id="19011804"/>
<dbReference type="InterPro" id="IPR036643">
    <property type="entry name" value="RNApol_insert_sf"/>
</dbReference>
<evidence type="ECO:0000256" key="2">
    <source>
        <dbReference type="ARBA" id="ARBA00023163"/>
    </source>
</evidence>
<dbReference type="STRING" id="41875.K8ENH8"/>
<organism evidence="6 7">
    <name type="scientific">Bathycoccus prasinos</name>
    <dbReference type="NCBI Taxonomy" id="41875"/>
    <lineage>
        <taxon>Eukaryota</taxon>
        <taxon>Viridiplantae</taxon>
        <taxon>Chlorophyta</taxon>
        <taxon>Mamiellophyceae</taxon>
        <taxon>Mamiellales</taxon>
        <taxon>Bathycoccaceae</taxon>
        <taxon>Bathycoccus</taxon>
    </lineage>
</organism>
<evidence type="ECO:0000259" key="5">
    <source>
        <dbReference type="SMART" id="SM00662"/>
    </source>
</evidence>
<keyword evidence="1 6" id="KW-0240">DNA-directed RNA polymerase</keyword>
<protein>
    <recommendedName>
        <fullName evidence="4">Plastid-encoded RNA polymerase subunit alpha</fullName>
    </recommendedName>
</protein>
<evidence type="ECO:0000256" key="4">
    <source>
        <dbReference type="ARBA" id="ARBA00031776"/>
    </source>
</evidence>
<dbReference type="NCBIfam" id="NF001988">
    <property type="entry name" value="PRK00783.1"/>
    <property type="match status" value="1"/>
</dbReference>
<accession>K8ENH8</accession>
<dbReference type="InterPro" id="IPR011262">
    <property type="entry name" value="DNA-dir_RNA_pol_insert"/>
</dbReference>
<dbReference type="Pfam" id="PF01193">
    <property type="entry name" value="RNA_pol_L"/>
    <property type="match status" value="1"/>
</dbReference>
<evidence type="ECO:0000313" key="6">
    <source>
        <dbReference type="EMBL" id="CCO19782.1"/>
    </source>
</evidence>
<dbReference type="EMBL" id="FO082265">
    <property type="protein sequence ID" value="CCO19782.1"/>
    <property type="molecule type" value="Genomic_DNA"/>
</dbReference>
<proteinExistence type="inferred from homology"/>